<dbReference type="PROSITE" id="PS00467">
    <property type="entry name" value="RIBOSOMAL_L2"/>
    <property type="match status" value="1"/>
</dbReference>
<name>A0A3G5CTC4_9MONI</name>
<feature type="domain" description="Large ribosomal subunit protein uL2 RNA-binding" evidence="7">
    <location>
        <begin position="42"/>
        <end position="118"/>
    </location>
</feature>
<dbReference type="GO" id="GO:0032543">
    <property type="term" value="P:mitochondrial translation"/>
    <property type="evidence" value="ECO:0007669"/>
    <property type="project" value="TreeGrafter"/>
</dbReference>
<comment type="subcellular location">
    <subcellularLocation>
        <location evidence="4">Plastid</location>
        <location evidence="4">Chloroplast</location>
    </subcellularLocation>
</comment>
<dbReference type="SMART" id="SM01383">
    <property type="entry name" value="Ribosomal_L2"/>
    <property type="match status" value="1"/>
</dbReference>
<dbReference type="AlphaFoldDB" id="A0A3G5CTC4"/>
<dbReference type="GO" id="GO:0003735">
    <property type="term" value="F:structural constituent of ribosome"/>
    <property type="evidence" value="ECO:0007669"/>
    <property type="project" value="InterPro"/>
</dbReference>
<organism evidence="8">
    <name type="scientific">Vaginularia trichoidea</name>
    <dbReference type="NCBI Taxonomy" id="474354"/>
    <lineage>
        <taxon>Eukaryota</taxon>
        <taxon>Viridiplantae</taxon>
        <taxon>Streptophyta</taxon>
        <taxon>Embryophyta</taxon>
        <taxon>Tracheophyta</taxon>
        <taxon>Polypodiopsida</taxon>
        <taxon>Polypodiidae</taxon>
        <taxon>Polypodiales</taxon>
        <taxon>Pteridineae</taxon>
        <taxon>Pteridaceae</taxon>
        <taxon>Vittarioideae</taxon>
        <taxon>Vaginularia</taxon>
    </lineage>
</organism>
<evidence type="ECO:0000259" key="7">
    <source>
        <dbReference type="SMART" id="SM01383"/>
    </source>
</evidence>
<dbReference type="FunFam" id="4.10.950.10:FF:000001">
    <property type="entry name" value="50S ribosomal protein L2"/>
    <property type="match status" value="1"/>
</dbReference>
<comment type="similarity">
    <text evidence="1 4">Belongs to the universal ribosomal protein uL2 family.</text>
</comment>
<dbReference type="GO" id="GO:0005762">
    <property type="term" value="C:mitochondrial large ribosomal subunit"/>
    <property type="evidence" value="ECO:0007669"/>
    <property type="project" value="TreeGrafter"/>
</dbReference>
<dbReference type="InterPro" id="IPR014726">
    <property type="entry name" value="Ribosomal_uL2_dom3"/>
</dbReference>
<proteinExistence type="inferred from homology"/>
<dbReference type="InterPro" id="IPR022671">
    <property type="entry name" value="Ribosomal_uL2_CS"/>
</dbReference>
<dbReference type="GO" id="GO:0019843">
    <property type="term" value="F:rRNA binding"/>
    <property type="evidence" value="ECO:0007669"/>
    <property type="project" value="UniProtKB-UniRule"/>
</dbReference>
<dbReference type="Gene3D" id="4.10.950.10">
    <property type="entry name" value="Ribosomal protein L2, domain 3"/>
    <property type="match status" value="1"/>
</dbReference>
<dbReference type="PIRSF" id="PIRSF002158">
    <property type="entry name" value="Ribosomal_L2"/>
    <property type="match status" value="1"/>
</dbReference>
<dbReference type="RefSeq" id="YP_009547598.1">
    <property type="nucleotide sequence ID" value="NC_040175.1"/>
</dbReference>
<evidence type="ECO:0000256" key="2">
    <source>
        <dbReference type="ARBA" id="ARBA00022980"/>
    </source>
</evidence>
<dbReference type="InterPro" id="IPR002171">
    <property type="entry name" value="Ribosomal_uL2"/>
</dbReference>
<evidence type="ECO:0000256" key="4">
    <source>
        <dbReference type="HAMAP-Rule" id="MF_01320"/>
    </source>
</evidence>
<keyword evidence="3 4" id="KW-0687">Ribonucleoprotein</keyword>
<geneLocation type="chloroplast" evidence="8"/>
<dbReference type="Pfam" id="PF03947">
    <property type="entry name" value="Ribosomal_L2_C"/>
    <property type="match status" value="1"/>
</dbReference>
<dbReference type="InterPro" id="IPR005880">
    <property type="entry name" value="Ribosomal_uL2_bac/org-type"/>
</dbReference>
<keyword evidence="8" id="KW-0150">Chloroplast</keyword>
<evidence type="ECO:0000313" key="8">
    <source>
        <dbReference type="EMBL" id="AYW16115.1"/>
    </source>
</evidence>
<dbReference type="GO" id="GO:0016740">
    <property type="term" value="F:transferase activity"/>
    <property type="evidence" value="ECO:0007669"/>
    <property type="project" value="InterPro"/>
</dbReference>
<dbReference type="GO" id="GO:0009507">
    <property type="term" value="C:chloroplast"/>
    <property type="evidence" value="ECO:0007669"/>
    <property type="project" value="UniProtKB-SubCell"/>
</dbReference>
<keyword evidence="2 4" id="KW-0689">Ribosomal protein</keyword>
<dbReference type="SUPFAM" id="SSF50249">
    <property type="entry name" value="Nucleic acid-binding proteins"/>
    <property type="match status" value="1"/>
</dbReference>
<evidence type="ECO:0000256" key="5">
    <source>
        <dbReference type="SAM" id="MobiDB-lite"/>
    </source>
</evidence>
<dbReference type="HAMAP" id="MF_01320_B">
    <property type="entry name" value="Ribosomal_uL2_B"/>
    <property type="match status" value="1"/>
</dbReference>
<evidence type="ECO:0000259" key="6">
    <source>
        <dbReference type="SMART" id="SM01382"/>
    </source>
</evidence>
<dbReference type="NCBIfam" id="TIGR01171">
    <property type="entry name" value="rplB_bact"/>
    <property type="match status" value="1"/>
</dbReference>
<dbReference type="InterPro" id="IPR022666">
    <property type="entry name" value="Ribosomal_uL2_RNA-bd_dom"/>
</dbReference>
<dbReference type="EMBL" id="MH173085">
    <property type="protein sequence ID" value="AYW16115.1"/>
    <property type="molecule type" value="Genomic_DNA"/>
</dbReference>
<accession>A0A3G5CTC4</accession>
<dbReference type="InterPro" id="IPR012340">
    <property type="entry name" value="NA-bd_OB-fold"/>
</dbReference>
<dbReference type="SMART" id="SM01382">
    <property type="entry name" value="Ribosomal_L2_C"/>
    <property type="match status" value="1"/>
</dbReference>
<evidence type="ECO:0000256" key="1">
    <source>
        <dbReference type="ARBA" id="ARBA00005636"/>
    </source>
</evidence>
<comment type="subunit">
    <text evidence="4">Part of the 50S ribosomal subunit.</text>
</comment>
<feature type="domain" description="Large ribosomal subunit protein uL2 C-terminal" evidence="6">
    <location>
        <begin position="124"/>
        <end position="253"/>
    </location>
</feature>
<reference evidence="8" key="1">
    <citation type="journal article" date="2018" name="Genome Biol. Evol.">
        <title>Mobile Elements Shape Plastome Evolution in Ferns.</title>
        <authorList>
            <person name="Robison T.A."/>
            <person name="Grusz A.L."/>
            <person name="Wolf P.G."/>
            <person name="Mower J.P."/>
            <person name="Fauskee B.D."/>
            <person name="Sosa K."/>
            <person name="Schuettpelz E.L."/>
        </authorList>
    </citation>
    <scope>NUCLEOTIDE SEQUENCE</scope>
</reference>
<dbReference type="PANTHER" id="PTHR13691:SF5">
    <property type="entry name" value="LARGE RIBOSOMAL SUBUNIT PROTEIN UL2M"/>
    <property type="match status" value="1"/>
</dbReference>
<evidence type="ECO:0000256" key="3">
    <source>
        <dbReference type="ARBA" id="ARBA00023274"/>
    </source>
</evidence>
<dbReference type="InterPro" id="IPR022669">
    <property type="entry name" value="Ribosomal_uL2_C"/>
</dbReference>
<dbReference type="Gene3D" id="2.30.30.30">
    <property type="match status" value="1"/>
</dbReference>
<dbReference type="Gene3D" id="2.40.50.140">
    <property type="entry name" value="Nucleic acid-binding proteins"/>
    <property type="match status" value="1"/>
</dbReference>
<dbReference type="Pfam" id="PF00181">
    <property type="entry name" value="Ribosomal_L2_N"/>
    <property type="match status" value="1"/>
</dbReference>
<dbReference type="InterPro" id="IPR008991">
    <property type="entry name" value="Translation_prot_SH3-like_sf"/>
</dbReference>
<dbReference type="SUPFAM" id="SSF50104">
    <property type="entry name" value="Translation proteins SH3-like domain"/>
    <property type="match status" value="1"/>
</dbReference>
<dbReference type="PANTHER" id="PTHR13691">
    <property type="entry name" value="RIBOSOMAL PROTEIN L2"/>
    <property type="match status" value="1"/>
</dbReference>
<protein>
    <recommendedName>
        <fullName evidence="4">Large ribosomal subunit protein uL2c</fullName>
    </recommendedName>
</protein>
<dbReference type="GeneID" id="38664671"/>
<gene>
    <name evidence="4 8" type="primary">rpl2</name>
</gene>
<dbReference type="InterPro" id="IPR014722">
    <property type="entry name" value="Rib_uL2_dom2"/>
</dbReference>
<dbReference type="FunFam" id="2.30.30.30:FF:000001">
    <property type="entry name" value="50S ribosomal protein L2"/>
    <property type="match status" value="1"/>
</dbReference>
<keyword evidence="8" id="KW-0934">Plastid</keyword>
<feature type="region of interest" description="Disordered" evidence="5">
    <location>
        <begin position="220"/>
        <end position="258"/>
    </location>
</feature>
<sequence length="276" mass="30331">MDSQLNKIYISLAQNRKVSGFSTTTGNKPYKKLTHGKLLKSGRNNRGIITSRHKGGAHKRLYRKIDLQRNKVNIIGRVASIEYDPNRNAHICLINYIDGDKKYILHPRGLNNGDIISAGPNAPISTGNALPLTKIPLGTIIHNIELQSGKGGQLVRAAGTIAKIIAKEGQVATVRLPSSEIRLIPINCLASIGRVGNADRNNKTLKKAGRMRWLGKRPRVRGSAMNPVDHPHGGGEGRTPIGRKKPLTPWGHVTLGRGNQKKKCINPLILRRRKQN</sequence>